<dbReference type="SUPFAM" id="SSF47413">
    <property type="entry name" value="lambda repressor-like DNA-binding domains"/>
    <property type="match status" value="1"/>
</dbReference>
<dbReference type="InterPro" id="IPR001387">
    <property type="entry name" value="Cro/C1-type_HTH"/>
</dbReference>
<dbReference type="EMBL" id="JBHSFQ010000039">
    <property type="protein sequence ID" value="MFC4565518.1"/>
    <property type="molecule type" value="Genomic_DNA"/>
</dbReference>
<dbReference type="Pfam" id="PF13560">
    <property type="entry name" value="HTH_31"/>
    <property type="match status" value="1"/>
</dbReference>
<gene>
    <name evidence="2" type="ORF">ACFO4E_26985</name>
</gene>
<proteinExistence type="predicted"/>
<dbReference type="Proteomes" id="UP001595923">
    <property type="component" value="Unassembled WGS sequence"/>
</dbReference>
<organism evidence="2 3">
    <name type="scientific">Nocardiopsis mangrovi</name>
    <dbReference type="NCBI Taxonomy" id="1179818"/>
    <lineage>
        <taxon>Bacteria</taxon>
        <taxon>Bacillati</taxon>
        <taxon>Actinomycetota</taxon>
        <taxon>Actinomycetes</taxon>
        <taxon>Streptosporangiales</taxon>
        <taxon>Nocardiopsidaceae</taxon>
        <taxon>Nocardiopsis</taxon>
    </lineage>
</organism>
<feature type="domain" description="HTH cro/C1-type" evidence="1">
    <location>
        <begin position="19"/>
        <end position="73"/>
    </location>
</feature>
<dbReference type="PROSITE" id="PS50943">
    <property type="entry name" value="HTH_CROC1"/>
    <property type="match status" value="1"/>
</dbReference>
<protein>
    <submittedName>
        <fullName evidence="2">Helix-turn-helix domain-containing protein</fullName>
    </submittedName>
</protein>
<dbReference type="InterPro" id="IPR010982">
    <property type="entry name" value="Lambda_DNA-bd_dom_sf"/>
</dbReference>
<dbReference type="Gene3D" id="1.10.260.40">
    <property type="entry name" value="lambda repressor-like DNA-binding domains"/>
    <property type="match status" value="1"/>
</dbReference>
<keyword evidence="3" id="KW-1185">Reference proteome</keyword>
<evidence type="ECO:0000259" key="1">
    <source>
        <dbReference type="PROSITE" id="PS50943"/>
    </source>
</evidence>
<dbReference type="RefSeq" id="WP_378579553.1">
    <property type="nucleotide sequence ID" value="NZ_JBHSFQ010000039.1"/>
</dbReference>
<comment type="caution">
    <text evidence="2">The sequence shown here is derived from an EMBL/GenBank/DDBJ whole genome shotgun (WGS) entry which is preliminary data.</text>
</comment>
<dbReference type="CDD" id="cd00093">
    <property type="entry name" value="HTH_XRE"/>
    <property type="match status" value="1"/>
</dbReference>
<evidence type="ECO:0000313" key="2">
    <source>
        <dbReference type="EMBL" id="MFC4565518.1"/>
    </source>
</evidence>
<evidence type="ECO:0000313" key="3">
    <source>
        <dbReference type="Proteomes" id="UP001595923"/>
    </source>
</evidence>
<accession>A0ABV9E4D0</accession>
<sequence>MQHKGSGDAWDPDRFRTALHAIRDGLDVRQTQLAEWAGVSPPQVSRWLGGRSRPGYDSIRRLQRAILSTAPERLALVQGIGDAAGYPGFPTSRPGGPTAVPDADADADEGRFTAEGVVLDTEVGELVGEIITDTHAAAEGMSPEEERAMLDRVLANVRAQVVMQIHAERAKWERDQQQKRRTAKKTP</sequence>
<reference evidence="3" key="1">
    <citation type="journal article" date="2019" name="Int. J. Syst. Evol. Microbiol.">
        <title>The Global Catalogue of Microorganisms (GCM) 10K type strain sequencing project: providing services to taxonomists for standard genome sequencing and annotation.</title>
        <authorList>
            <consortium name="The Broad Institute Genomics Platform"/>
            <consortium name="The Broad Institute Genome Sequencing Center for Infectious Disease"/>
            <person name="Wu L."/>
            <person name="Ma J."/>
        </authorList>
    </citation>
    <scope>NUCLEOTIDE SEQUENCE [LARGE SCALE GENOMIC DNA]</scope>
    <source>
        <strain evidence="3">XZYJ18</strain>
    </source>
</reference>
<dbReference type="SMART" id="SM00530">
    <property type="entry name" value="HTH_XRE"/>
    <property type="match status" value="1"/>
</dbReference>
<name>A0ABV9E4D0_9ACTN</name>